<dbReference type="GeneID" id="28800621"/>
<dbReference type="Proteomes" id="UP000204609">
    <property type="component" value="Segment"/>
</dbReference>
<keyword evidence="1" id="KW-0472">Membrane</keyword>
<name>A0A160DEX0_9CAUD</name>
<accession>A0A160DEX0</accession>
<dbReference type="KEGG" id="vg:28800621"/>
<gene>
    <name evidence="2" type="primary">163</name>
    <name evidence="2" type="ORF">PBI_ONEUP_163</name>
</gene>
<keyword evidence="3" id="KW-1185">Reference proteome</keyword>
<dbReference type="EMBL" id="KU998245">
    <property type="protein sequence ID" value="ANA86496.1"/>
    <property type="molecule type" value="Genomic_DNA"/>
</dbReference>
<proteinExistence type="predicted"/>
<evidence type="ECO:0000313" key="3">
    <source>
        <dbReference type="Proteomes" id="UP000204609"/>
    </source>
</evidence>
<evidence type="ECO:0000256" key="1">
    <source>
        <dbReference type="SAM" id="Phobius"/>
    </source>
</evidence>
<sequence>MRSGDMNPWLHALQFVIITSLFTVVTLVAVVGITHLWKEF</sequence>
<organism evidence="2 3">
    <name type="scientific">Gordonia phage OneUp</name>
    <dbReference type="NCBI Taxonomy" id="1838074"/>
    <lineage>
        <taxon>Viruses</taxon>
        <taxon>Duplodnaviria</taxon>
        <taxon>Heunggongvirae</taxon>
        <taxon>Uroviricota</taxon>
        <taxon>Caudoviricetes</taxon>
        <taxon>Oneupvirus</taxon>
        <taxon>Oneupvirus oneup</taxon>
    </lineage>
</organism>
<dbReference type="RefSeq" id="YP_009274579.1">
    <property type="nucleotide sequence ID" value="NC_030917.1"/>
</dbReference>
<reference evidence="3" key="1">
    <citation type="submission" date="2016-03" db="EMBL/GenBank/DDBJ databases">
        <authorList>
            <person name="Ploux O."/>
        </authorList>
    </citation>
    <scope>NUCLEOTIDE SEQUENCE [LARGE SCALE GENOMIC DNA]</scope>
</reference>
<keyword evidence="1" id="KW-0812">Transmembrane</keyword>
<evidence type="ECO:0000313" key="2">
    <source>
        <dbReference type="EMBL" id="ANA86496.1"/>
    </source>
</evidence>
<keyword evidence="1" id="KW-1133">Transmembrane helix</keyword>
<protein>
    <submittedName>
        <fullName evidence="2">Uncharacterized protein</fullName>
    </submittedName>
</protein>
<feature type="transmembrane region" description="Helical" evidence="1">
    <location>
        <begin position="12"/>
        <end position="37"/>
    </location>
</feature>